<gene>
    <name evidence="2" type="ORF">FA048_19570</name>
</gene>
<evidence type="ECO:0000313" key="2">
    <source>
        <dbReference type="EMBL" id="TKC04489.1"/>
    </source>
</evidence>
<dbReference type="InterPro" id="IPR006530">
    <property type="entry name" value="YD"/>
</dbReference>
<reference evidence="2 3" key="1">
    <citation type="submission" date="2019-04" db="EMBL/GenBank/DDBJ databases">
        <title>Pedobacter sp. RP-3-22 sp. nov., isolated from Arctic soil.</title>
        <authorList>
            <person name="Dahal R.H."/>
            <person name="Kim D.-U."/>
        </authorList>
    </citation>
    <scope>NUCLEOTIDE SEQUENCE [LARGE SCALE GENOMIC DNA]</scope>
    <source>
        <strain evidence="2 3">RP-3-22</strain>
    </source>
</reference>
<dbReference type="EMBL" id="SWBR01000009">
    <property type="protein sequence ID" value="TKC04489.1"/>
    <property type="molecule type" value="Genomic_DNA"/>
</dbReference>
<name>A0A4U1CCL4_9SPHI</name>
<comment type="caution">
    <text evidence="2">The sequence shown here is derived from an EMBL/GenBank/DDBJ whole genome shotgun (WGS) entry which is preliminary data.</text>
</comment>
<keyword evidence="3" id="KW-1185">Reference proteome</keyword>
<feature type="signal peptide" evidence="1">
    <location>
        <begin position="1"/>
        <end position="25"/>
    </location>
</feature>
<protein>
    <recommendedName>
        <fullName evidence="4">YD repeat-containing protein</fullName>
    </recommendedName>
</protein>
<proteinExistence type="predicted"/>
<sequence>MKLNYLFYVTFLAIFCSQSFNVTNAQVTAKPLFNTPVPVSPQSASLIKSIEFPVDHARGLANISIPLYTIKVNDLEVPIVLKYHSSGIKVFDQSGWVGSGWSLIAEPTITRAINGRPDENHFLYNENLGSNEKEYLDGLVNNIYDELPDQFYYNLVDKSGSFLYSRKPNISGYNIKTLPFQPIKITSPGVSLNQLTNFKIVDDNGRQYFFGGNKLERTSLLQTTAWKGTKIVSANLLDTIYFDYHPKYDEFTVSPQSHKITVEDNSSSNYNEMTGSVQSCLYINTMLKPTDEQLAKPLISKYVNGQIKKYLYDNNLQQLYLYETVDDASYPEVYTTEVLYAKEIKFRGGKVIFEIAGRTQNYDIKENLRCLSRIIVYNDNNSIIKEIKFNYQEILSTGTLPFSPGSYYETRLQLANVQISGSGDPDPLKYEFSYNFTNLPNRFSYDMDEWGYYNGPKNNQSLIPVSTISTSITGGSNFDLQLGDADRSSDEHYMQAGILTEIKYPTGGTTTFTYEANKAYNSQTNTSKVVGGLRINKIADYNPVSGLTKQKYFTYGINEIGAGYLRHWTGNLIYNPYVIQQDKLTRLNLITNCVAVPGQPGYGVHWVSDYVSEITARYRTIMSQPVTSLFYNGEVVAYPEVTEYIGNPGNNIGKTVYSFQFSGMGSGGGYETPYFINGTTLPYDNKTEWAYGHVNEKNDFLNGSTYSKVAANTTNYQALYDTDKIWSRSAFKMRFAMGLEGGIPSLVNQQLFQTQVNEYETGYLQLLSDTTKTYLSSNSPIIQVNNYQYNNLHITSPTTISTITSEGKLQTKKISYPHEMVAMGHTEPYQEMVNQNMISLPIKTEEFVDTDFLASSLTNYSRFWPTNASLITPKSIKTKFRSEAEETKIEFLSYDKFGNILSYMPVDGIKTCYIWSYKNKHPIAEIKNIDYATIASVLGGDLAVNNFSLSTPTSDSQVNNFLAPLRASPLLKNAFITSYTYDPLIGMTSTTDAKGMTTYYEYDSFQRLKAIRDQNGDIVKSYCYNYAGQVTDCSGYSGGGGNGTQITYLNLTTPYYPGGPYAADITGLVVRNAGGAVLHSFDHAQLMAGVSVPYGTYNIEVTIAGSGWDPNTDLGWDSWYIFNSGGANGAMRTSASSYSITGFAFDTPTTTLNIDKYIF</sequence>
<organism evidence="2 3">
    <name type="scientific">Pedobacter polaris</name>
    <dbReference type="NCBI Taxonomy" id="2571273"/>
    <lineage>
        <taxon>Bacteria</taxon>
        <taxon>Pseudomonadati</taxon>
        <taxon>Bacteroidota</taxon>
        <taxon>Sphingobacteriia</taxon>
        <taxon>Sphingobacteriales</taxon>
        <taxon>Sphingobacteriaceae</taxon>
        <taxon>Pedobacter</taxon>
    </lineage>
</organism>
<feature type="chain" id="PRO_5020706408" description="YD repeat-containing protein" evidence="1">
    <location>
        <begin position="26"/>
        <end position="1159"/>
    </location>
</feature>
<evidence type="ECO:0008006" key="4">
    <source>
        <dbReference type="Google" id="ProtNLM"/>
    </source>
</evidence>
<accession>A0A4U1CCL4</accession>
<dbReference type="NCBIfam" id="TIGR01643">
    <property type="entry name" value="YD_repeat_2x"/>
    <property type="match status" value="1"/>
</dbReference>
<evidence type="ECO:0000256" key="1">
    <source>
        <dbReference type="SAM" id="SignalP"/>
    </source>
</evidence>
<dbReference type="Proteomes" id="UP000309488">
    <property type="component" value="Unassembled WGS sequence"/>
</dbReference>
<dbReference type="RefSeq" id="WP_136844354.1">
    <property type="nucleotide sequence ID" value="NZ_SWBR01000009.1"/>
</dbReference>
<dbReference type="AlphaFoldDB" id="A0A4U1CCL4"/>
<dbReference type="Gene3D" id="2.180.10.10">
    <property type="entry name" value="RHS repeat-associated core"/>
    <property type="match status" value="1"/>
</dbReference>
<evidence type="ECO:0000313" key="3">
    <source>
        <dbReference type="Proteomes" id="UP000309488"/>
    </source>
</evidence>
<keyword evidence="1" id="KW-0732">Signal</keyword>
<dbReference type="OrthoDB" id="680656at2"/>